<dbReference type="HAMAP" id="MF_00052_B">
    <property type="entry name" value="RNase_HII_B"/>
    <property type="match status" value="1"/>
</dbReference>
<evidence type="ECO:0000256" key="14">
    <source>
        <dbReference type="HAMAP-Rule" id="MF_00052"/>
    </source>
</evidence>
<keyword evidence="11 14" id="KW-0255">Endonuclease</keyword>
<evidence type="ECO:0000256" key="4">
    <source>
        <dbReference type="ARBA" id="ARBA00004496"/>
    </source>
</evidence>
<dbReference type="GO" id="GO:0006298">
    <property type="term" value="P:mismatch repair"/>
    <property type="evidence" value="ECO:0007669"/>
    <property type="project" value="TreeGrafter"/>
</dbReference>
<evidence type="ECO:0000256" key="16">
    <source>
        <dbReference type="RuleBase" id="RU003515"/>
    </source>
</evidence>
<comment type="function">
    <text evidence="3 14 16">Endonuclease that specifically degrades the RNA of RNA-DNA hybrids.</text>
</comment>
<keyword evidence="9 14" id="KW-0540">Nuclease</keyword>
<gene>
    <name evidence="14" type="primary">rnhB</name>
    <name evidence="18" type="ORF">IV53_GL000743</name>
</gene>
<dbReference type="InterPro" id="IPR036397">
    <property type="entry name" value="RNaseH_sf"/>
</dbReference>
<dbReference type="InterPro" id="IPR001352">
    <property type="entry name" value="RNase_HII/HIII"/>
</dbReference>
<feature type="domain" description="RNase H type-2" evidence="17">
    <location>
        <begin position="73"/>
        <end position="257"/>
    </location>
</feature>
<dbReference type="SUPFAM" id="SSF53098">
    <property type="entry name" value="Ribonuclease H-like"/>
    <property type="match status" value="1"/>
</dbReference>
<comment type="similarity">
    <text evidence="5 14 16">Belongs to the RNase HII family.</text>
</comment>
<organism evidence="18 19">
    <name type="scientific">Ligilactobacillus ceti DSM 22408</name>
    <dbReference type="NCBI Taxonomy" id="1122146"/>
    <lineage>
        <taxon>Bacteria</taxon>
        <taxon>Bacillati</taxon>
        <taxon>Bacillota</taxon>
        <taxon>Bacilli</taxon>
        <taxon>Lactobacillales</taxon>
        <taxon>Lactobacillaceae</taxon>
        <taxon>Ligilactobacillus</taxon>
    </lineage>
</organism>
<proteinExistence type="inferred from homology"/>
<evidence type="ECO:0000256" key="2">
    <source>
        <dbReference type="ARBA" id="ARBA00001946"/>
    </source>
</evidence>
<dbReference type="InterPro" id="IPR024567">
    <property type="entry name" value="RNase_HII/HIII_dom"/>
</dbReference>
<protein>
    <recommendedName>
        <fullName evidence="7 14">Ribonuclease HII</fullName>
        <shortName evidence="14">RNase HII</shortName>
        <ecNumber evidence="6 14">3.1.26.4</ecNumber>
    </recommendedName>
</protein>
<dbReference type="Gene3D" id="3.30.420.10">
    <property type="entry name" value="Ribonuclease H-like superfamily/Ribonuclease H"/>
    <property type="match status" value="1"/>
</dbReference>
<dbReference type="AlphaFoldDB" id="A0A0R2KR20"/>
<evidence type="ECO:0000256" key="8">
    <source>
        <dbReference type="ARBA" id="ARBA00022490"/>
    </source>
</evidence>
<dbReference type="GO" id="GO:0003723">
    <property type="term" value="F:RNA binding"/>
    <property type="evidence" value="ECO:0007669"/>
    <property type="project" value="UniProtKB-UniRule"/>
</dbReference>
<evidence type="ECO:0000313" key="19">
    <source>
        <dbReference type="Proteomes" id="UP000051500"/>
    </source>
</evidence>
<feature type="binding site" evidence="14 15">
    <location>
        <position position="80"/>
    </location>
    <ligand>
        <name>a divalent metal cation</name>
        <dbReference type="ChEBI" id="CHEBI:60240"/>
    </ligand>
</feature>
<dbReference type="GO" id="GO:0004523">
    <property type="term" value="F:RNA-DNA hybrid ribonuclease activity"/>
    <property type="evidence" value="ECO:0007669"/>
    <property type="project" value="UniProtKB-UniRule"/>
</dbReference>
<evidence type="ECO:0000256" key="12">
    <source>
        <dbReference type="ARBA" id="ARBA00022801"/>
    </source>
</evidence>
<dbReference type="STRING" id="1122146.IV53_GL000743"/>
<dbReference type="RefSeq" id="WP_027107184.1">
    <property type="nucleotide sequence ID" value="NZ_JQBZ01000025.1"/>
</dbReference>
<dbReference type="GO" id="GO:0032299">
    <property type="term" value="C:ribonuclease H2 complex"/>
    <property type="evidence" value="ECO:0007669"/>
    <property type="project" value="TreeGrafter"/>
</dbReference>
<evidence type="ECO:0000256" key="15">
    <source>
        <dbReference type="PROSITE-ProRule" id="PRU01319"/>
    </source>
</evidence>
<evidence type="ECO:0000256" key="5">
    <source>
        <dbReference type="ARBA" id="ARBA00007383"/>
    </source>
</evidence>
<dbReference type="Pfam" id="PF01351">
    <property type="entry name" value="RNase_HII"/>
    <property type="match status" value="1"/>
</dbReference>
<dbReference type="FunFam" id="3.30.420.10:FF:000006">
    <property type="entry name" value="Ribonuclease HII"/>
    <property type="match status" value="1"/>
</dbReference>
<dbReference type="EC" id="3.1.26.4" evidence="6 14"/>
<keyword evidence="19" id="KW-1185">Reference proteome</keyword>
<evidence type="ECO:0000256" key="6">
    <source>
        <dbReference type="ARBA" id="ARBA00012180"/>
    </source>
</evidence>
<evidence type="ECO:0000313" key="18">
    <source>
        <dbReference type="EMBL" id="KRN88775.1"/>
    </source>
</evidence>
<dbReference type="OrthoDB" id="9803420at2"/>
<evidence type="ECO:0000256" key="7">
    <source>
        <dbReference type="ARBA" id="ARBA00019179"/>
    </source>
</evidence>
<name>A0A0R2KR20_9LACO</name>
<dbReference type="CDD" id="cd07182">
    <property type="entry name" value="RNase_HII_bacteria_HII_like"/>
    <property type="match status" value="1"/>
</dbReference>
<dbReference type="NCBIfam" id="NF000594">
    <property type="entry name" value="PRK00015.1-1"/>
    <property type="match status" value="1"/>
</dbReference>
<dbReference type="PATRIC" id="fig|1122146.4.peg.773"/>
<comment type="catalytic activity">
    <reaction evidence="1 14 15 16">
        <text>Endonucleolytic cleavage to 5'-phosphomonoester.</text>
        <dbReference type="EC" id="3.1.26.4"/>
    </reaction>
</comment>
<comment type="cofactor">
    <cofactor evidence="2">
        <name>Mg(2+)</name>
        <dbReference type="ChEBI" id="CHEBI:18420"/>
    </cofactor>
</comment>
<keyword evidence="10 14" id="KW-0479">Metal-binding</keyword>
<reference evidence="18 19" key="1">
    <citation type="journal article" date="2015" name="Genome Announc.">
        <title>Expanding the biotechnology potential of lactobacilli through comparative genomics of 213 strains and associated genera.</title>
        <authorList>
            <person name="Sun Z."/>
            <person name="Harris H.M."/>
            <person name="McCann A."/>
            <person name="Guo C."/>
            <person name="Argimon S."/>
            <person name="Zhang W."/>
            <person name="Yang X."/>
            <person name="Jeffery I.B."/>
            <person name="Cooney J.C."/>
            <person name="Kagawa T.F."/>
            <person name="Liu W."/>
            <person name="Song Y."/>
            <person name="Salvetti E."/>
            <person name="Wrobel A."/>
            <person name="Rasinkangas P."/>
            <person name="Parkhill J."/>
            <person name="Rea M.C."/>
            <person name="O'Sullivan O."/>
            <person name="Ritari J."/>
            <person name="Douillard F.P."/>
            <person name="Paul Ross R."/>
            <person name="Yang R."/>
            <person name="Briner A.E."/>
            <person name="Felis G.E."/>
            <person name="de Vos W.M."/>
            <person name="Barrangou R."/>
            <person name="Klaenhammer T.R."/>
            <person name="Caufield P.W."/>
            <person name="Cui Y."/>
            <person name="Zhang H."/>
            <person name="O'Toole P.W."/>
        </authorList>
    </citation>
    <scope>NUCLEOTIDE SEQUENCE [LARGE SCALE GENOMIC DNA]</scope>
    <source>
        <strain evidence="18 19">DSM 22408</strain>
    </source>
</reference>
<feature type="binding site" evidence="14 15">
    <location>
        <position position="79"/>
    </location>
    <ligand>
        <name>a divalent metal cation</name>
        <dbReference type="ChEBI" id="CHEBI:60240"/>
    </ligand>
</feature>
<evidence type="ECO:0000259" key="17">
    <source>
        <dbReference type="PROSITE" id="PS51975"/>
    </source>
</evidence>
<comment type="subcellular location">
    <subcellularLocation>
        <location evidence="4 14">Cytoplasm</location>
    </subcellularLocation>
</comment>
<dbReference type="PROSITE" id="PS51975">
    <property type="entry name" value="RNASE_H_2"/>
    <property type="match status" value="1"/>
</dbReference>
<sequence length="257" mass="28610">MSEEKKLTISAIKAALKNDPTPEFLERLAQDERKGAQQALTTYQKQVAKKEAAQADFLERLSYEKELWEQGFDYVAGIDEVGRGPLAGPVVTAAVILPHDFSLVEVNDSKKLNEKKREELYRKILEEAVAVAVGVADNEVIDEINIYQATRQAMNAAVNDLAIQPQHLLIDAMELDLEIPQTKLIKGDARSVSIAAASIVAKVNRDHLMTFYDDIYPGYNFKKNDGYGTKEHLAGLAQLGATPIHRKSFEPIKSHYS</sequence>
<dbReference type="eggNOG" id="COG0164">
    <property type="taxonomic scope" value="Bacteria"/>
</dbReference>
<evidence type="ECO:0000256" key="9">
    <source>
        <dbReference type="ARBA" id="ARBA00022722"/>
    </source>
</evidence>
<keyword evidence="13 14" id="KW-0464">Manganese</keyword>
<evidence type="ECO:0000256" key="13">
    <source>
        <dbReference type="ARBA" id="ARBA00023211"/>
    </source>
</evidence>
<dbReference type="InterPro" id="IPR012337">
    <property type="entry name" value="RNaseH-like_sf"/>
</dbReference>
<evidence type="ECO:0000256" key="10">
    <source>
        <dbReference type="ARBA" id="ARBA00022723"/>
    </source>
</evidence>
<dbReference type="PANTHER" id="PTHR10954:SF18">
    <property type="entry name" value="RIBONUCLEASE HII"/>
    <property type="match status" value="1"/>
</dbReference>
<feature type="binding site" evidence="14 15">
    <location>
        <position position="171"/>
    </location>
    <ligand>
        <name>a divalent metal cation</name>
        <dbReference type="ChEBI" id="CHEBI:60240"/>
    </ligand>
</feature>
<evidence type="ECO:0000256" key="1">
    <source>
        <dbReference type="ARBA" id="ARBA00000077"/>
    </source>
</evidence>
<comment type="cofactor">
    <cofactor evidence="14 15">
        <name>Mn(2+)</name>
        <dbReference type="ChEBI" id="CHEBI:29035"/>
    </cofactor>
    <cofactor evidence="14 15">
        <name>Mg(2+)</name>
        <dbReference type="ChEBI" id="CHEBI:18420"/>
    </cofactor>
    <text evidence="14 15">Manganese or magnesium. Binds 1 divalent metal ion per monomer in the absence of substrate. May bind a second metal ion after substrate binding.</text>
</comment>
<dbReference type="PANTHER" id="PTHR10954">
    <property type="entry name" value="RIBONUCLEASE H2 SUBUNIT A"/>
    <property type="match status" value="1"/>
</dbReference>
<dbReference type="EMBL" id="JQBZ01000025">
    <property type="protein sequence ID" value="KRN88775.1"/>
    <property type="molecule type" value="Genomic_DNA"/>
</dbReference>
<evidence type="ECO:0000256" key="11">
    <source>
        <dbReference type="ARBA" id="ARBA00022759"/>
    </source>
</evidence>
<dbReference type="GO" id="GO:0005737">
    <property type="term" value="C:cytoplasm"/>
    <property type="evidence" value="ECO:0007669"/>
    <property type="project" value="UniProtKB-SubCell"/>
</dbReference>
<dbReference type="GO" id="GO:0043137">
    <property type="term" value="P:DNA replication, removal of RNA primer"/>
    <property type="evidence" value="ECO:0007669"/>
    <property type="project" value="TreeGrafter"/>
</dbReference>
<keyword evidence="8 14" id="KW-0963">Cytoplasm</keyword>
<dbReference type="NCBIfam" id="NF000595">
    <property type="entry name" value="PRK00015.1-3"/>
    <property type="match status" value="1"/>
</dbReference>
<accession>A0A0R2KR20</accession>
<keyword evidence="12 14" id="KW-0378">Hydrolase</keyword>
<dbReference type="GO" id="GO:0030145">
    <property type="term" value="F:manganese ion binding"/>
    <property type="evidence" value="ECO:0007669"/>
    <property type="project" value="UniProtKB-UniRule"/>
</dbReference>
<evidence type="ECO:0000256" key="3">
    <source>
        <dbReference type="ARBA" id="ARBA00004065"/>
    </source>
</evidence>
<comment type="caution">
    <text evidence="18">The sequence shown here is derived from an EMBL/GenBank/DDBJ whole genome shotgun (WGS) entry which is preliminary data.</text>
</comment>
<dbReference type="InterPro" id="IPR022898">
    <property type="entry name" value="RNase_HII"/>
</dbReference>
<dbReference type="Proteomes" id="UP000051500">
    <property type="component" value="Unassembled WGS sequence"/>
</dbReference>